<evidence type="ECO:0008006" key="3">
    <source>
        <dbReference type="Google" id="ProtNLM"/>
    </source>
</evidence>
<dbReference type="AlphaFoldDB" id="A0A2U2AFJ4"/>
<dbReference type="Pfam" id="PF11392">
    <property type="entry name" value="AllH"/>
    <property type="match status" value="1"/>
</dbReference>
<dbReference type="InterPro" id="IPR021530">
    <property type="entry name" value="AllH-like"/>
</dbReference>
<reference evidence="2" key="1">
    <citation type="submission" date="2018-05" db="EMBL/GenBank/DDBJ databases">
        <title>Ignatzschineria dubaiensis sp. nov., isolated from necrotic foot tissues of dromedaries (Camelus dromedarius) and associated maggots in Dubai, United Arab Emirates.</title>
        <authorList>
            <person name="Tsang C.C."/>
            <person name="Tang J.Y.M."/>
            <person name="Fong J.Y.H."/>
            <person name="Kinne J."/>
            <person name="Lee H.H."/>
            <person name="Joseph M."/>
            <person name="Jose S."/>
            <person name="Schuster R.K."/>
            <person name="Tang Y."/>
            <person name="Sivakumar S."/>
            <person name="Chen J.H.K."/>
            <person name="Teng J.L.L."/>
            <person name="Lau S.K.P."/>
            <person name="Wernery U."/>
            <person name="Woo P.C.Y."/>
        </authorList>
    </citation>
    <scope>NUCLEOTIDE SEQUENCE [LARGE SCALE GENOMIC DNA]</scope>
    <source>
        <strain evidence="2">KCTC 22644</strain>
    </source>
</reference>
<dbReference type="RefSeq" id="WP_109188799.1">
    <property type="nucleotide sequence ID" value="NZ_BMYA01000005.1"/>
</dbReference>
<proteinExistence type="predicted"/>
<name>A0A2U2AFJ4_9GAMM</name>
<protein>
    <recommendedName>
        <fullName evidence="3">DUF2877 domain-containing protein</fullName>
    </recommendedName>
</protein>
<comment type="caution">
    <text evidence="1">The sequence shown here is derived from an EMBL/GenBank/DDBJ whole genome shotgun (WGS) entry which is preliminary data.</text>
</comment>
<organism evidence="1 2">
    <name type="scientific">Ignatzschineria ureiclastica</name>
    <dbReference type="NCBI Taxonomy" id="472582"/>
    <lineage>
        <taxon>Bacteria</taxon>
        <taxon>Pseudomonadati</taxon>
        <taxon>Pseudomonadota</taxon>
        <taxon>Gammaproteobacteria</taxon>
        <taxon>Cardiobacteriales</taxon>
        <taxon>Ignatzschineriaceae</taxon>
        <taxon>Ignatzschineria</taxon>
    </lineage>
</organism>
<keyword evidence="2" id="KW-1185">Reference proteome</keyword>
<accession>A0A2U2AFJ4</accession>
<dbReference type="Proteomes" id="UP000245020">
    <property type="component" value="Unassembled WGS sequence"/>
</dbReference>
<dbReference type="EMBL" id="QEWQ01000002">
    <property type="protein sequence ID" value="PWD81434.1"/>
    <property type="molecule type" value="Genomic_DNA"/>
</dbReference>
<sequence>MISILSIDQKWANLLQVGARYQIHSCFAHALNLIDERGQFATFLSADFPNGPLTLRVNTLPKATLEALQESAIPLQYQEQAGKGAFIAPGLCFTFSGETTYWESQLPIMDGSAQQPSNIKQSLQASLQLAKSLLPVRALDDRVMQYIYETLESQSTQLISAIVDNNLPEISRLAVKQIGLGMGLTPSGDDFLVGLMLILWLNPKRYQALLEQLQVTIEDSRTQTNEISWWMLNYAVSGRFNGWLQDYAKALVLADLTAQKKAVMQILTIGSSSGSDMVTGIVAGLRVLLKDNTMQE</sequence>
<evidence type="ECO:0000313" key="1">
    <source>
        <dbReference type="EMBL" id="PWD81434.1"/>
    </source>
</evidence>
<dbReference type="OrthoDB" id="4933449at2"/>
<evidence type="ECO:0000313" key="2">
    <source>
        <dbReference type="Proteomes" id="UP000245020"/>
    </source>
</evidence>
<gene>
    <name evidence="1" type="ORF">DC083_03015</name>
</gene>